<keyword evidence="2" id="KW-1185">Reference proteome</keyword>
<proteinExistence type="predicted"/>
<dbReference type="EMBL" id="RBNI01014528">
    <property type="protein sequence ID" value="RUP20628.1"/>
    <property type="molecule type" value="Genomic_DNA"/>
</dbReference>
<evidence type="ECO:0000313" key="1">
    <source>
        <dbReference type="EMBL" id="RUP20628.1"/>
    </source>
</evidence>
<gene>
    <name evidence="1" type="ORF">BC936DRAFT_139237</name>
</gene>
<evidence type="ECO:0000313" key="2">
    <source>
        <dbReference type="Proteomes" id="UP000268093"/>
    </source>
</evidence>
<organism evidence="1 2">
    <name type="scientific">Jimgerdemannia flammicorona</name>
    <dbReference type="NCBI Taxonomy" id="994334"/>
    <lineage>
        <taxon>Eukaryota</taxon>
        <taxon>Fungi</taxon>
        <taxon>Fungi incertae sedis</taxon>
        <taxon>Mucoromycota</taxon>
        <taxon>Mucoromycotina</taxon>
        <taxon>Endogonomycetes</taxon>
        <taxon>Endogonales</taxon>
        <taxon>Endogonaceae</taxon>
        <taxon>Jimgerdemannia</taxon>
    </lineage>
</organism>
<dbReference type="Proteomes" id="UP000268093">
    <property type="component" value="Unassembled WGS sequence"/>
</dbReference>
<accession>A0A433BAC0</accession>
<comment type="caution">
    <text evidence="1">The sequence shown here is derived from an EMBL/GenBank/DDBJ whole genome shotgun (WGS) entry which is preliminary data.</text>
</comment>
<dbReference type="AlphaFoldDB" id="A0A433BAC0"/>
<sequence length="85" mass="10008">MYIPPRHAVDFLVVYSSSSDRWNRRRVNGCRRRCCLIYSFLQSPHIFDLHVMSVICALYYTQHTRSRRGIAFAVKNTSDLPIETN</sequence>
<protein>
    <submittedName>
        <fullName evidence="1">Uncharacterized protein</fullName>
    </submittedName>
</protein>
<reference evidence="1 2" key="1">
    <citation type="journal article" date="2018" name="New Phytol.">
        <title>Phylogenomics of Endogonaceae and evolution of mycorrhizas within Mucoromycota.</title>
        <authorList>
            <person name="Chang Y."/>
            <person name="Desiro A."/>
            <person name="Na H."/>
            <person name="Sandor L."/>
            <person name="Lipzen A."/>
            <person name="Clum A."/>
            <person name="Barry K."/>
            <person name="Grigoriev I.V."/>
            <person name="Martin F.M."/>
            <person name="Stajich J.E."/>
            <person name="Smith M.E."/>
            <person name="Bonito G."/>
            <person name="Spatafora J.W."/>
        </authorList>
    </citation>
    <scope>NUCLEOTIDE SEQUENCE [LARGE SCALE GENOMIC DNA]</scope>
    <source>
        <strain evidence="1 2">GMNB39</strain>
    </source>
</reference>
<name>A0A433BAC0_9FUNG</name>